<evidence type="ECO:0000256" key="3">
    <source>
        <dbReference type="SAM" id="Coils"/>
    </source>
</evidence>
<dbReference type="RefSeq" id="WP_181731561.1">
    <property type="nucleotide sequence ID" value="NZ_JACEIR010000002.1"/>
</dbReference>
<dbReference type="PROSITE" id="PS50983">
    <property type="entry name" value="FE_B12_PBP"/>
    <property type="match status" value="1"/>
</dbReference>
<reference evidence="6 7" key="1">
    <citation type="submission" date="2020-12" db="EMBL/GenBank/DDBJ databases">
        <title>WGS of Thermoactinomyces spp.</title>
        <authorList>
            <person name="Cheng K."/>
        </authorList>
    </citation>
    <scope>NUCLEOTIDE SEQUENCE [LARGE SCALE GENOMIC DNA]</scope>
    <source>
        <strain evidence="7">CICC 10671\DSM 43846</strain>
    </source>
</reference>
<proteinExistence type="inferred from homology"/>
<evidence type="ECO:0000256" key="4">
    <source>
        <dbReference type="SAM" id="SignalP"/>
    </source>
</evidence>
<keyword evidence="3" id="KW-0175">Coiled coil</keyword>
<evidence type="ECO:0000256" key="2">
    <source>
        <dbReference type="ARBA" id="ARBA00022729"/>
    </source>
</evidence>
<dbReference type="SUPFAM" id="SSF53807">
    <property type="entry name" value="Helical backbone' metal receptor"/>
    <property type="match status" value="1"/>
</dbReference>
<name>A0A8I1DET0_THEIN</name>
<evidence type="ECO:0000313" key="7">
    <source>
        <dbReference type="Proteomes" id="UP000633619"/>
    </source>
</evidence>
<evidence type="ECO:0000313" key="6">
    <source>
        <dbReference type="EMBL" id="MBH8595272.1"/>
    </source>
</evidence>
<dbReference type="PANTHER" id="PTHR30535">
    <property type="entry name" value="VITAMIN B12-BINDING PROTEIN"/>
    <property type="match status" value="1"/>
</dbReference>
<gene>
    <name evidence="6" type="ORF">I8U20_08000</name>
</gene>
<evidence type="ECO:0000259" key="5">
    <source>
        <dbReference type="PROSITE" id="PS50983"/>
    </source>
</evidence>
<dbReference type="NCBIfam" id="NF038402">
    <property type="entry name" value="TroA_like"/>
    <property type="match status" value="1"/>
</dbReference>
<dbReference type="InterPro" id="IPR002491">
    <property type="entry name" value="ABC_transptr_periplasmic_BD"/>
</dbReference>
<dbReference type="CDD" id="cd01143">
    <property type="entry name" value="YvrC"/>
    <property type="match status" value="1"/>
</dbReference>
<dbReference type="Gene3D" id="3.40.50.1980">
    <property type="entry name" value="Nitrogenase molybdenum iron protein domain"/>
    <property type="match status" value="2"/>
</dbReference>
<dbReference type="InterPro" id="IPR050902">
    <property type="entry name" value="ABC_Transporter_SBP"/>
</dbReference>
<keyword evidence="7" id="KW-1185">Reference proteome</keyword>
<dbReference type="Proteomes" id="UP000633619">
    <property type="component" value="Unassembled WGS sequence"/>
</dbReference>
<dbReference type="InterPro" id="IPR054828">
    <property type="entry name" value="Vit_B12_bind_prot"/>
</dbReference>
<feature type="domain" description="Fe/B12 periplasmic-binding" evidence="5">
    <location>
        <begin position="67"/>
        <end position="312"/>
    </location>
</feature>
<evidence type="ECO:0000256" key="1">
    <source>
        <dbReference type="ARBA" id="ARBA00008814"/>
    </source>
</evidence>
<comment type="similarity">
    <text evidence="1">Belongs to the bacterial solute-binding protein 8 family.</text>
</comment>
<organism evidence="6 7">
    <name type="scientific">Thermoactinomyces intermedius</name>
    <dbReference type="NCBI Taxonomy" id="2024"/>
    <lineage>
        <taxon>Bacteria</taxon>
        <taxon>Bacillati</taxon>
        <taxon>Bacillota</taxon>
        <taxon>Bacilli</taxon>
        <taxon>Bacillales</taxon>
        <taxon>Thermoactinomycetaceae</taxon>
        <taxon>Thermoactinomyces</taxon>
    </lineage>
</organism>
<sequence length="318" mass="35132">MKQCKWRVFSLGIALLVLIGGIAGCSPQNQDDSAVQYGPMQDRSVHYPLTLKDQTGNQVQIEKEPKRIVSLMPSNTELLFALGAGKQVVAVSDQDDYPGEVKNLPKVSAFQINAEQVVALKPDLVVASSGNEKQVLDQLKKMGIPVLVADPKSTKEIYESIVILSQATNHLKEADQLVAKMEKQLRAVYAKVAQIPEEKRVKVWIELDGNLYTVGGDTFMHELLQLAGGKNVAQGLKGWPKVSPEQVVKWNPDVIVSLHGDTEEIKKRAGWQSIRAIQEGRVYALEPDLLSRPGPRVYDGVKQLAETLYPDRFGESAR</sequence>
<dbReference type="Pfam" id="PF01497">
    <property type="entry name" value="Peripla_BP_2"/>
    <property type="match status" value="1"/>
</dbReference>
<dbReference type="AlphaFoldDB" id="A0A8I1DET0"/>
<feature type="chain" id="PRO_5034922110" evidence="4">
    <location>
        <begin position="26"/>
        <end position="318"/>
    </location>
</feature>
<dbReference type="PANTHER" id="PTHR30535:SF34">
    <property type="entry name" value="MOLYBDATE-BINDING PROTEIN MOLA"/>
    <property type="match status" value="1"/>
</dbReference>
<accession>A0A8I1DET0</accession>
<keyword evidence="2 4" id="KW-0732">Signal</keyword>
<protein>
    <submittedName>
        <fullName evidence="6">ABC transporter substrate-binding protein</fullName>
    </submittedName>
</protein>
<comment type="caution">
    <text evidence="6">The sequence shown here is derived from an EMBL/GenBank/DDBJ whole genome shotgun (WGS) entry which is preliminary data.</text>
</comment>
<dbReference type="GO" id="GO:0071281">
    <property type="term" value="P:cellular response to iron ion"/>
    <property type="evidence" value="ECO:0007669"/>
    <property type="project" value="TreeGrafter"/>
</dbReference>
<feature type="coiled-coil region" evidence="3">
    <location>
        <begin position="164"/>
        <end position="191"/>
    </location>
</feature>
<dbReference type="EMBL" id="JAECVW010000003">
    <property type="protein sequence ID" value="MBH8595272.1"/>
    <property type="molecule type" value="Genomic_DNA"/>
</dbReference>
<feature type="signal peptide" evidence="4">
    <location>
        <begin position="1"/>
        <end position="25"/>
    </location>
</feature>
<dbReference type="PROSITE" id="PS51257">
    <property type="entry name" value="PROKAR_LIPOPROTEIN"/>
    <property type="match status" value="1"/>
</dbReference>